<dbReference type="Pfam" id="PF00905">
    <property type="entry name" value="Transpeptidase"/>
    <property type="match status" value="1"/>
</dbReference>
<dbReference type="InterPro" id="IPR023346">
    <property type="entry name" value="Lysozyme-like_dom_sf"/>
</dbReference>
<dbReference type="InterPro" id="IPR001460">
    <property type="entry name" value="PCN-bd_Tpept"/>
</dbReference>
<evidence type="ECO:0000256" key="1">
    <source>
        <dbReference type="ARBA" id="ARBA00004752"/>
    </source>
</evidence>
<dbReference type="RefSeq" id="WP_283174105.1">
    <property type="nucleotide sequence ID" value="NZ_JAPNOA010000029.1"/>
</dbReference>
<dbReference type="GO" id="GO:0008658">
    <property type="term" value="F:penicillin binding"/>
    <property type="evidence" value="ECO:0007669"/>
    <property type="project" value="InterPro"/>
</dbReference>
<dbReference type="NCBIfam" id="TIGR02073">
    <property type="entry name" value="PBP_1c"/>
    <property type="match status" value="1"/>
</dbReference>
<feature type="domain" description="Glycosyl transferase family 51" evidence="13">
    <location>
        <begin position="81"/>
        <end position="247"/>
    </location>
</feature>
<dbReference type="SUPFAM" id="SSF56601">
    <property type="entry name" value="beta-lactamase/transpeptidase-like"/>
    <property type="match status" value="1"/>
</dbReference>
<evidence type="ECO:0000259" key="13">
    <source>
        <dbReference type="Pfam" id="PF00912"/>
    </source>
</evidence>
<evidence type="ECO:0000256" key="4">
    <source>
        <dbReference type="ARBA" id="ARBA00022645"/>
    </source>
</evidence>
<dbReference type="SUPFAM" id="SSF53955">
    <property type="entry name" value="Lysozyme-like"/>
    <property type="match status" value="1"/>
</dbReference>
<evidence type="ECO:0000256" key="10">
    <source>
        <dbReference type="ARBA" id="ARBA00044770"/>
    </source>
</evidence>
<evidence type="ECO:0000313" key="16">
    <source>
        <dbReference type="Proteomes" id="UP001150830"/>
    </source>
</evidence>
<gene>
    <name evidence="15" type="primary">pbpC</name>
    <name evidence="15" type="ORF">OUO13_11900</name>
</gene>
<evidence type="ECO:0000259" key="12">
    <source>
        <dbReference type="Pfam" id="PF00905"/>
    </source>
</evidence>
<dbReference type="GO" id="GO:0009252">
    <property type="term" value="P:peptidoglycan biosynthetic process"/>
    <property type="evidence" value="ECO:0007669"/>
    <property type="project" value="InterPro"/>
</dbReference>
<evidence type="ECO:0000256" key="7">
    <source>
        <dbReference type="ARBA" id="ARBA00022679"/>
    </source>
</evidence>
<dbReference type="InterPro" id="IPR001264">
    <property type="entry name" value="Glyco_trans_51"/>
</dbReference>
<dbReference type="InterPro" id="IPR036950">
    <property type="entry name" value="PBP_transglycosylase"/>
</dbReference>
<keyword evidence="8" id="KW-0378">Hydrolase</keyword>
<dbReference type="GO" id="GO:0030288">
    <property type="term" value="C:outer membrane-bounded periplasmic space"/>
    <property type="evidence" value="ECO:0007669"/>
    <property type="project" value="TreeGrafter"/>
</dbReference>
<keyword evidence="16" id="KW-1185">Reference proteome</keyword>
<comment type="similarity">
    <text evidence="3">In the N-terminal section; belongs to the glycosyltransferase 51 family.</text>
</comment>
<evidence type="ECO:0000256" key="2">
    <source>
        <dbReference type="ARBA" id="ARBA00007090"/>
    </source>
</evidence>
<name>A0A9X3EE55_9GAMM</name>
<evidence type="ECO:0000256" key="5">
    <source>
        <dbReference type="ARBA" id="ARBA00022670"/>
    </source>
</evidence>
<evidence type="ECO:0000256" key="8">
    <source>
        <dbReference type="ARBA" id="ARBA00022801"/>
    </source>
</evidence>
<evidence type="ECO:0000256" key="6">
    <source>
        <dbReference type="ARBA" id="ARBA00022676"/>
    </source>
</evidence>
<dbReference type="EMBL" id="JAPNOA010000029">
    <property type="protein sequence ID" value="MCY0965894.1"/>
    <property type="molecule type" value="Genomic_DNA"/>
</dbReference>
<dbReference type="GO" id="GO:0008955">
    <property type="term" value="F:peptidoglycan glycosyltransferase activity"/>
    <property type="evidence" value="ECO:0007669"/>
    <property type="project" value="UniProtKB-EC"/>
</dbReference>
<dbReference type="InterPro" id="IPR050396">
    <property type="entry name" value="Glycosyltr_51/Transpeptidase"/>
</dbReference>
<comment type="catalytic activity">
    <reaction evidence="11">
        <text>[GlcNAc-(1-&gt;4)-Mur2Ac(oyl-L-Ala-gamma-D-Glu-L-Lys-D-Ala-D-Ala)](n)-di-trans,octa-cis-undecaprenyl diphosphate + beta-D-GlcNAc-(1-&gt;4)-Mur2Ac(oyl-L-Ala-gamma-D-Glu-L-Lys-D-Ala-D-Ala)-di-trans,octa-cis-undecaprenyl diphosphate = [GlcNAc-(1-&gt;4)-Mur2Ac(oyl-L-Ala-gamma-D-Glu-L-Lys-D-Ala-D-Ala)](n+1)-di-trans,octa-cis-undecaprenyl diphosphate + di-trans,octa-cis-undecaprenyl diphosphate + H(+)</text>
        <dbReference type="Rhea" id="RHEA:23708"/>
        <dbReference type="Rhea" id="RHEA-COMP:9602"/>
        <dbReference type="Rhea" id="RHEA-COMP:9603"/>
        <dbReference type="ChEBI" id="CHEBI:15378"/>
        <dbReference type="ChEBI" id="CHEBI:58405"/>
        <dbReference type="ChEBI" id="CHEBI:60033"/>
        <dbReference type="ChEBI" id="CHEBI:78435"/>
        <dbReference type="EC" id="2.4.99.28"/>
    </reaction>
</comment>
<feature type="domain" description="Penicillin-binding C-terminal" evidence="14">
    <location>
        <begin position="746"/>
        <end position="808"/>
    </location>
</feature>
<protein>
    <recommendedName>
        <fullName evidence="10">peptidoglycan glycosyltransferase</fullName>
        <ecNumber evidence="10">2.4.99.28</ecNumber>
    </recommendedName>
</protein>
<dbReference type="PANTHER" id="PTHR32282:SF15">
    <property type="entry name" value="PENICILLIN-BINDING PROTEIN 1C"/>
    <property type="match status" value="1"/>
</dbReference>
<proteinExistence type="inferred from homology"/>
<keyword evidence="5" id="KW-0645">Protease</keyword>
<dbReference type="Pfam" id="PF00912">
    <property type="entry name" value="Transgly"/>
    <property type="match status" value="1"/>
</dbReference>
<dbReference type="InterPro" id="IPR011815">
    <property type="entry name" value="PBP_1c"/>
</dbReference>
<reference evidence="15" key="1">
    <citation type="submission" date="2022-11" db="EMBL/GenBank/DDBJ databases">
        <title>Parathalassolutuus dongxingensis gen. nov., sp. nov., a novel member of family Oceanospirillaceae isolated from a coastal shrimp pond in Guangxi, China.</title>
        <authorList>
            <person name="Chen H."/>
        </authorList>
    </citation>
    <scope>NUCLEOTIDE SEQUENCE</scope>
    <source>
        <strain evidence="15">G-43</strain>
    </source>
</reference>
<comment type="similarity">
    <text evidence="2">In the C-terminal section; belongs to the transpeptidase family.</text>
</comment>
<feature type="domain" description="Penicillin-binding protein transpeptidase" evidence="12">
    <location>
        <begin position="324"/>
        <end position="560"/>
    </location>
</feature>
<dbReference type="AlphaFoldDB" id="A0A9X3EE55"/>
<evidence type="ECO:0000256" key="9">
    <source>
        <dbReference type="ARBA" id="ARBA00023268"/>
    </source>
</evidence>
<dbReference type="PANTHER" id="PTHR32282">
    <property type="entry name" value="BINDING PROTEIN TRANSPEPTIDASE, PUTATIVE-RELATED"/>
    <property type="match status" value="1"/>
</dbReference>
<dbReference type="Proteomes" id="UP001150830">
    <property type="component" value="Unassembled WGS sequence"/>
</dbReference>
<dbReference type="GO" id="GO:0006508">
    <property type="term" value="P:proteolysis"/>
    <property type="evidence" value="ECO:0007669"/>
    <property type="project" value="UniProtKB-KW"/>
</dbReference>
<sequence length="811" mass="90139">MVIQQLSRLGQIIRPVVAGCPIIRKHPWLTLLLAMVLITPAAAWLLNRVYPLPLPGTSEERFAQTITDYRGQPLRAFADINGVWRYEIHQQQVAPFYLQALLAYEDRWFYQHPGVNPLAMARAAWQNLRCRCVVSGGSTLTMQVARLLDPHSRSLGGKLKQLWRAAQLEWLLSKDEILELYLNLAPMGGPVEGVEAASRLYLNKASADLSLAESALLAVLPQSPSRLRPDRYPERAQQARNKVLKRLLDFGLISEQQYREALLERVLAATPRAPMLAPLLARQLHQQFPHQAVIRTSIDADIQATLERLLRDEIRRYPAGQSAAILVVDNHSHQVRAYLGSADFLNNERFGHVDMVQAIRSPGSTLKPFIYGLALEEGLIHSASLLADVPRHRKQYRPENFARDFSGPTDPQTALRYSLNLPAVQVLEALTPEHFATALANVRTPWQLPKGSQPSLALALGGGGFNLWQLVTLYSSLANEGQVYPLQTLATEPDSRATNNSEQSPRWLFSPATAWVVGHLLRNPRPNRVRTPQVKDALPLAWKTGTSYGFRDAWAIGVTPDYSIGVWLGRPDGTPSPGQFGSLNALPLLFRLQQRLDRQPQWPAAPSEVSEQRICWPLGLAASSTQPELCHQQRDAWIIRGQIPPTLRDTADGLMPNPMTIRVSANGLLISGDCDAAADHTRQLALWPRVLEPWLAPQWRLQQQLPALHPGCHNNDLVVAPLQITGLEPGSWLAEPTGSHQRNNDDNSREIQLVLGSLGGYGSKDWYLNGQYVGTSTGNQSPTLQLTTAGPQELVVIDEQGSSDRLAFYVN</sequence>
<dbReference type="Gene3D" id="1.10.3810.10">
    <property type="entry name" value="Biosynthetic peptidoglycan transglycosylase-like"/>
    <property type="match status" value="1"/>
</dbReference>
<accession>A0A9X3EE55</accession>
<dbReference type="Gene3D" id="3.40.710.10">
    <property type="entry name" value="DD-peptidase/beta-lactamase superfamily"/>
    <property type="match status" value="1"/>
</dbReference>
<dbReference type="InterPro" id="IPR009647">
    <property type="entry name" value="PBP_C"/>
</dbReference>
<evidence type="ECO:0000256" key="3">
    <source>
        <dbReference type="ARBA" id="ARBA00007739"/>
    </source>
</evidence>
<evidence type="ECO:0000259" key="14">
    <source>
        <dbReference type="Pfam" id="PF06832"/>
    </source>
</evidence>
<dbReference type="Pfam" id="PF06832">
    <property type="entry name" value="BiPBP_C"/>
    <property type="match status" value="1"/>
</dbReference>
<organism evidence="15 16">
    <name type="scientific">Parathalassolituus penaei</name>
    <dbReference type="NCBI Taxonomy" id="2997323"/>
    <lineage>
        <taxon>Bacteria</taxon>
        <taxon>Pseudomonadati</taxon>
        <taxon>Pseudomonadota</taxon>
        <taxon>Gammaproteobacteria</taxon>
        <taxon>Oceanospirillales</taxon>
        <taxon>Oceanospirillaceae</taxon>
        <taxon>Parathalassolituus</taxon>
    </lineage>
</organism>
<keyword evidence="9" id="KW-0511">Multifunctional enzyme</keyword>
<evidence type="ECO:0000313" key="15">
    <source>
        <dbReference type="EMBL" id="MCY0965894.1"/>
    </source>
</evidence>
<comment type="caution">
    <text evidence="15">The sequence shown here is derived from an EMBL/GenBank/DDBJ whole genome shotgun (WGS) entry which is preliminary data.</text>
</comment>
<dbReference type="EC" id="2.4.99.28" evidence="10"/>
<evidence type="ECO:0000256" key="11">
    <source>
        <dbReference type="ARBA" id="ARBA00049902"/>
    </source>
</evidence>
<keyword evidence="7" id="KW-0808">Transferase</keyword>
<comment type="pathway">
    <text evidence="1">Cell wall biogenesis; peptidoglycan biosynthesis.</text>
</comment>
<dbReference type="InterPro" id="IPR012338">
    <property type="entry name" value="Beta-lactam/transpept-like"/>
</dbReference>
<keyword evidence="4" id="KW-0121">Carboxypeptidase</keyword>
<keyword evidence="6" id="KW-0328">Glycosyltransferase</keyword>
<dbReference type="GO" id="GO:0004180">
    <property type="term" value="F:carboxypeptidase activity"/>
    <property type="evidence" value="ECO:0007669"/>
    <property type="project" value="UniProtKB-KW"/>
</dbReference>